<dbReference type="EMBL" id="AP023361">
    <property type="protein sequence ID" value="BCJ90210.1"/>
    <property type="molecule type" value="Genomic_DNA"/>
</dbReference>
<keyword evidence="4" id="KW-1185">Reference proteome</keyword>
<name>A0A6S6QTF6_9HYPH</name>
<organism evidence="3 4">
    <name type="scientific">Terrihabitans soli</name>
    <dbReference type="NCBI Taxonomy" id="708113"/>
    <lineage>
        <taxon>Bacteria</taxon>
        <taxon>Pseudomonadati</taxon>
        <taxon>Pseudomonadota</taxon>
        <taxon>Alphaproteobacteria</taxon>
        <taxon>Hyphomicrobiales</taxon>
        <taxon>Terrihabitans</taxon>
    </lineage>
</organism>
<evidence type="ECO:0008006" key="5">
    <source>
        <dbReference type="Google" id="ProtNLM"/>
    </source>
</evidence>
<evidence type="ECO:0000313" key="4">
    <source>
        <dbReference type="Proteomes" id="UP000515317"/>
    </source>
</evidence>
<evidence type="ECO:0000256" key="2">
    <source>
        <dbReference type="SAM" id="SignalP"/>
    </source>
</evidence>
<feature type="signal peptide" evidence="2">
    <location>
        <begin position="1"/>
        <end position="21"/>
    </location>
</feature>
<protein>
    <recommendedName>
        <fullName evidence="5">Gluconate 2-dehydrogenase subunit 3 family protein</fullName>
    </recommendedName>
</protein>
<evidence type="ECO:0000256" key="1">
    <source>
        <dbReference type="SAM" id="MobiDB-lite"/>
    </source>
</evidence>
<dbReference type="RefSeq" id="WP_222876857.1">
    <property type="nucleotide sequence ID" value="NZ_AP023361.1"/>
</dbReference>
<proteinExistence type="predicted"/>
<dbReference type="AlphaFoldDB" id="A0A6S6QTF6"/>
<feature type="chain" id="PRO_5028184787" description="Gluconate 2-dehydrogenase subunit 3 family protein" evidence="2">
    <location>
        <begin position="22"/>
        <end position="203"/>
    </location>
</feature>
<evidence type="ECO:0000313" key="3">
    <source>
        <dbReference type="EMBL" id="BCJ90210.1"/>
    </source>
</evidence>
<feature type="region of interest" description="Disordered" evidence="1">
    <location>
        <begin position="26"/>
        <end position="51"/>
    </location>
</feature>
<keyword evidence="2" id="KW-0732">Signal</keyword>
<reference evidence="3 4" key="1">
    <citation type="submission" date="2020-08" db="EMBL/GenBank/DDBJ databases">
        <title>Genome sequence of Rhizobiales bacterium strain IZ6.</title>
        <authorList>
            <person name="Nakai R."/>
            <person name="Naganuma T."/>
        </authorList>
    </citation>
    <scope>NUCLEOTIDE SEQUENCE [LARGE SCALE GENOMIC DNA]</scope>
    <source>
        <strain evidence="3 4">IZ6</strain>
    </source>
</reference>
<sequence>MRMIAGLTALLIALAPHVAAAAESQLPAKGPSAPPTEAPAGGATAPVEKPDVMYDPGLLPDPVRAMRDKILEAALSGDLDKLKIVIQTNEMPPAFSFGEGENDPIAAMKEQSNDGEGREVMAILAEVLEAGYVHVDKGTPQEMYVWPYFAQYPINDLTPAQTIELFKIVTSFEYNEMKEFGAYNFYRVGIAPDGVWHFFVAGD</sequence>
<gene>
    <name evidence="3" type="ORF">IZ6_09450</name>
</gene>
<dbReference type="KEGG" id="tso:IZ6_09450"/>
<accession>A0A6S6QTF6</accession>
<dbReference type="Proteomes" id="UP000515317">
    <property type="component" value="Chromosome"/>
</dbReference>